<dbReference type="Pfam" id="PF09832">
    <property type="entry name" value="DUF2059"/>
    <property type="match status" value="1"/>
</dbReference>
<protein>
    <submittedName>
        <fullName evidence="3">Uncharacterized protein conserved in bacteria (DUF2059)</fullName>
    </submittedName>
</protein>
<name>A0A0K6INH1_9GAMM</name>
<organism evidence="3 4">
    <name type="scientific">Marinomonas fungiae</name>
    <dbReference type="NCBI Taxonomy" id="1137284"/>
    <lineage>
        <taxon>Bacteria</taxon>
        <taxon>Pseudomonadati</taxon>
        <taxon>Pseudomonadota</taxon>
        <taxon>Gammaproteobacteria</taxon>
        <taxon>Oceanospirillales</taxon>
        <taxon>Oceanospirillaceae</taxon>
        <taxon>Marinomonas</taxon>
    </lineage>
</organism>
<dbReference type="Proteomes" id="UP000182769">
    <property type="component" value="Unassembled WGS sequence"/>
</dbReference>
<dbReference type="AlphaFoldDB" id="A0A0K6INH1"/>
<reference evidence="4" key="1">
    <citation type="submission" date="2015-08" db="EMBL/GenBank/DDBJ databases">
        <authorList>
            <person name="Varghese N."/>
        </authorList>
    </citation>
    <scope>NUCLEOTIDE SEQUENCE [LARGE SCALE GENOMIC DNA]</scope>
    <source>
        <strain evidence="4">JCM 18476</strain>
    </source>
</reference>
<feature type="signal peptide" evidence="1">
    <location>
        <begin position="1"/>
        <end position="21"/>
    </location>
</feature>
<evidence type="ECO:0000259" key="2">
    <source>
        <dbReference type="Pfam" id="PF09832"/>
    </source>
</evidence>
<evidence type="ECO:0000313" key="4">
    <source>
        <dbReference type="Proteomes" id="UP000182769"/>
    </source>
</evidence>
<keyword evidence="4" id="KW-1185">Reference proteome</keyword>
<feature type="domain" description="DUF2059" evidence="2">
    <location>
        <begin position="84"/>
        <end position="138"/>
    </location>
</feature>
<evidence type="ECO:0000313" key="3">
    <source>
        <dbReference type="EMBL" id="CUB04631.1"/>
    </source>
</evidence>
<proteinExistence type="predicted"/>
<dbReference type="InterPro" id="IPR018637">
    <property type="entry name" value="DUF2059"/>
</dbReference>
<keyword evidence="1" id="KW-0732">Signal</keyword>
<dbReference type="STRING" id="1137284.GCA_001418205_02502"/>
<gene>
    <name evidence="3" type="ORF">Ga0061065_107205</name>
</gene>
<dbReference type="OrthoDB" id="191313at2"/>
<feature type="chain" id="PRO_5005505664" evidence="1">
    <location>
        <begin position="22"/>
        <end position="159"/>
    </location>
</feature>
<dbReference type="EMBL" id="CYHG01000007">
    <property type="protein sequence ID" value="CUB04631.1"/>
    <property type="molecule type" value="Genomic_DNA"/>
</dbReference>
<sequence length="159" mass="18297">MKKIVWAAAIWAGLSSAVLYAQPSDTVLELMDVMKMEEQMSSGFNAMLPMVDSLSQQWQLTPEKSQELRAIYRDWFDNAIDRNAIIDQIAEAYDRSFSEAEMRDMITFYQTPTGQKVLEKMPELTQTGAQFGMQEGQKKQHLLEEKIRAFFEENVQSAQ</sequence>
<accession>A0A0K6INH1</accession>
<dbReference type="RefSeq" id="WP_055463567.1">
    <property type="nucleotide sequence ID" value="NZ_CYHG01000007.1"/>
</dbReference>
<evidence type="ECO:0000256" key="1">
    <source>
        <dbReference type="SAM" id="SignalP"/>
    </source>
</evidence>